<comment type="caution">
    <text evidence="1">The sequence shown here is derived from an EMBL/GenBank/DDBJ whole genome shotgun (WGS) entry which is preliminary data.</text>
</comment>
<dbReference type="EMBL" id="LIBO01000331">
    <property type="protein sequence ID" value="KRO60001.1"/>
    <property type="molecule type" value="Genomic_DNA"/>
</dbReference>
<dbReference type="SUPFAM" id="SSF52266">
    <property type="entry name" value="SGNH hydrolase"/>
    <property type="match status" value="1"/>
</dbReference>
<accession>A0A0R2RCH2</accession>
<dbReference type="AlphaFoldDB" id="A0A0R2RCH2"/>
<evidence type="ECO:0000313" key="2">
    <source>
        <dbReference type="Proteomes" id="UP000051269"/>
    </source>
</evidence>
<name>A0A0R2RCH2_9BACT</name>
<evidence type="ECO:0008006" key="3">
    <source>
        <dbReference type="Google" id="ProtNLM"/>
    </source>
</evidence>
<sequence length="79" mass="8911">MKHRPMNFSGSSNAQFISLFPVFVNKEPADQVIAKYYWKNDAHWNEEGHRLVADALLKPEGGILLPKKGAGESKTQSRK</sequence>
<proteinExistence type="predicted"/>
<evidence type="ECO:0000313" key="1">
    <source>
        <dbReference type="EMBL" id="KRO60001.1"/>
    </source>
</evidence>
<gene>
    <name evidence="1" type="ORF">ABR82_02190</name>
</gene>
<reference evidence="1 2" key="1">
    <citation type="submission" date="2015-10" db="EMBL/GenBank/DDBJ databases">
        <title>Metagenome-Assembled Genomes uncover a global brackish microbiome.</title>
        <authorList>
            <person name="Hugerth L.W."/>
            <person name="Larsson J."/>
            <person name="Alneberg J."/>
            <person name="Lindh M.V."/>
            <person name="Legrand C."/>
            <person name="Pinhassi J."/>
            <person name="Andersson A.F."/>
        </authorList>
    </citation>
    <scope>NUCLEOTIDE SEQUENCE [LARGE SCALE GENOMIC DNA]</scope>
    <source>
        <strain evidence="1">BACL18 MAG-120507-bin52</strain>
    </source>
</reference>
<protein>
    <recommendedName>
        <fullName evidence="3">AlgX/AlgJ SGNH hydrolase-like domain-containing protein</fullName>
    </recommendedName>
</protein>
<dbReference type="Proteomes" id="UP000051269">
    <property type="component" value="Unassembled WGS sequence"/>
</dbReference>
<organism evidence="1 2">
    <name type="scientific">Verrucomicrobia subdivision 6 bacterium BACL9 MAG-120507-bin52</name>
    <dbReference type="NCBI Taxonomy" id="1655590"/>
    <lineage>
        <taxon>Bacteria</taxon>
        <taxon>Pseudomonadati</taxon>
        <taxon>Verrucomicrobiota</taxon>
        <taxon>Verrucomicrobiia</taxon>
        <taxon>Verrucomicrobiales</taxon>
        <taxon>Verrucomicrobia subdivision 6</taxon>
    </lineage>
</organism>